<dbReference type="SUPFAM" id="SSF48464">
    <property type="entry name" value="ENTH/VHS domain"/>
    <property type="match status" value="1"/>
</dbReference>
<dbReference type="PANTHER" id="PTHR12276">
    <property type="entry name" value="EPSIN/ENT-RELATED"/>
    <property type="match status" value="1"/>
</dbReference>
<dbReference type="Proteomes" id="UP000818624">
    <property type="component" value="Chromosome 1"/>
</dbReference>
<evidence type="ECO:0000313" key="4">
    <source>
        <dbReference type="Proteomes" id="UP000818624"/>
    </source>
</evidence>
<feature type="compositionally biased region" description="Low complexity" evidence="1">
    <location>
        <begin position="231"/>
        <end position="245"/>
    </location>
</feature>
<dbReference type="InterPro" id="IPR013809">
    <property type="entry name" value="ENTH"/>
</dbReference>
<dbReference type="CDD" id="cd16992">
    <property type="entry name" value="ENTH_Ent3"/>
    <property type="match status" value="1"/>
</dbReference>
<dbReference type="EMBL" id="CP046234">
    <property type="protein sequence ID" value="WFD46232.1"/>
    <property type="molecule type" value="Genomic_DNA"/>
</dbReference>
<dbReference type="Pfam" id="PF01417">
    <property type="entry name" value="ENTH"/>
    <property type="match status" value="1"/>
</dbReference>
<dbReference type="InterPro" id="IPR008942">
    <property type="entry name" value="ENTH_VHS"/>
</dbReference>
<evidence type="ECO:0000256" key="1">
    <source>
        <dbReference type="SAM" id="MobiDB-lite"/>
    </source>
</evidence>
<feature type="compositionally biased region" description="Pro residues" evidence="1">
    <location>
        <begin position="300"/>
        <end position="311"/>
    </location>
</feature>
<dbReference type="Gene3D" id="1.25.40.90">
    <property type="match status" value="1"/>
</dbReference>
<feature type="region of interest" description="Disordered" evidence="1">
    <location>
        <begin position="290"/>
        <end position="430"/>
    </location>
</feature>
<proteinExistence type="predicted"/>
<protein>
    <submittedName>
        <fullName evidence="3">Epsin-3, clathrin recruitment and traffic between the Golgi and endosome</fullName>
    </submittedName>
</protein>
<evidence type="ECO:0000313" key="3">
    <source>
        <dbReference type="EMBL" id="WFD46232.1"/>
    </source>
</evidence>
<dbReference type="SMART" id="SM00273">
    <property type="entry name" value="ENTH"/>
    <property type="match status" value="1"/>
</dbReference>
<dbReference type="PROSITE" id="PS50942">
    <property type="entry name" value="ENTH"/>
    <property type="match status" value="1"/>
</dbReference>
<feature type="domain" description="ENTH" evidence="2">
    <location>
        <begin position="27"/>
        <end position="160"/>
    </location>
</feature>
<reference evidence="3 4" key="1">
    <citation type="journal article" date="2020" name="Elife">
        <title>Loss of centromere function drives karyotype evolution in closely related Malassezia species.</title>
        <authorList>
            <person name="Sankaranarayanan S.R."/>
            <person name="Ianiri G."/>
            <person name="Coelho M.A."/>
            <person name="Reza M.H."/>
            <person name="Thimmappa B.C."/>
            <person name="Ganguly P."/>
            <person name="Vadnala R.N."/>
            <person name="Sun S."/>
            <person name="Siddharthan R."/>
            <person name="Tellgren-Roth C."/>
            <person name="Dawson T.L."/>
            <person name="Heitman J."/>
            <person name="Sanyal K."/>
        </authorList>
    </citation>
    <scope>NUCLEOTIDE SEQUENCE [LARGE SCALE GENOMIC DNA]</scope>
    <source>
        <strain evidence="3">CBS14141</strain>
    </source>
</reference>
<feature type="compositionally biased region" description="Low complexity" evidence="1">
    <location>
        <begin position="290"/>
        <end position="299"/>
    </location>
</feature>
<dbReference type="PANTHER" id="PTHR12276:SF45">
    <property type="entry name" value="CLATHRIN INTERACTOR 1"/>
    <property type="match status" value="1"/>
</dbReference>
<accession>A0ABY8EN32</accession>
<name>A0ABY8EN32_MALFU</name>
<feature type="compositionally biased region" description="Low complexity" evidence="1">
    <location>
        <begin position="333"/>
        <end position="374"/>
    </location>
</feature>
<keyword evidence="4" id="KW-1185">Reference proteome</keyword>
<sequence length="430" mass="45715">MDLEEIGNKLSNLTFYDIKSFYTQAKNYALNISEIEAKVREATNDDPWGASSTLMQEIAQATYNYHDFNEIMPTIFRRFMEKEARDWRQIYKALQLLEYIVKHGSERVVDEARAHLATIKILRNFHYIDDKGKDQGINVRNRAKELAALLSDVELIRAERRKARANRAKYQGTGSGDFVPGSGGGRYGGFSSDAYYAGSAGASQMGSSTYGAAAEPEYDEYDAGDDERTTRSSSRTAAASSAPAAKTQPVVADLFSFDAEEETPAPAPAAAPAAAKPAAAAVFDEFDDFQSAPTTTPAAAPKPAPGAPAPSQPSKGNLFDFLDDAPPAQSANATTVAPAAVTPAATAPKPSGAAASKSSTVMATPATKPSAASTFDDLWASSRGKPVQSDDKGKKSMAQLAKDQTTSSVWGTSTKPANTTGGSKDLFDLL</sequence>
<evidence type="ECO:0000259" key="2">
    <source>
        <dbReference type="PROSITE" id="PS50942"/>
    </source>
</evidence>
<feature type="compositionally biased region" description="Polar residues" evidence="1">
    <location>
        <begin position="402"/>
        <end position="422"/>
    </location>
</feature>
<feature type="region of interest" description="Disordered" evidence="1">
    <location>
        <begin position="221"/>
        <end position="245"/>
    </location>
</feature>
<gene>
    <name evidence="3" type="primary">ENT3</name>
    <name evidence="3" type="ORF">GLX27_000864</name>
</gene>
<organism evidence="3 4">
    <name type="scientific">Malassezia furfur</name>
    <name type="common">Pityriasis versicolor infection agent</name>
    <name type="synonym">Pityrosporum furfur</name>
    <dbReference type="NCBI Taxonomy" id="55194"/>
    <lineage>
        <taxon>Eukaryota</taxon>
        <taxon>Fungi</taxon>
        <taxon>Dikarya</taxon>
        <taxon>Basidiomycota</taxon>
        <taxon>Ustilaginomycotina</taxon>
        <taxon>Malasseziomycetes</taxon>
        <taxon>Malasseziales</taxon>
        <taxon>Malasseziaceae</taxon>
        <taxon>Malassezia</taxon>
    </lineage>
</organism>